<sequence length="158" mass="17352">MNLTEMLEPIAAFFRSLNVPEPIVHWGHPAMMSIVVLVMGGYGAWAGWQSRIAQDKEVAEKSRADHRKIMPWVVVFLTMGYTGGVLSLVMQHKPILESPHFWTANAVLALLYLNGAISLFNFAGNKPGLRLFHAYLGTAIAGILILHGVFGLKLGLSI</sequence>
<dbReference type="EMBL" id="AP018203">
    <property type="protein sequence ID" value="BAY53374.1"/>
    <property type="molecule type" value="Genomic_DNA"/>
</dbReference>
<protein>
    <recommendedName>
        <fullName evidence="4">DUF4079 domain-containing protein</fullName>
    </recommendedName>
</protein>
<feature type="transmembrane region" description="Helical" evidence="1">
    <location>
        <begin position="26"/>
        <end position="48"/>
    </location>
</feature>
<dbReference type="InterPro" id="IPR025067">
    <property type="entry name" value="DUF4079"/>
</dbReference>
<dbReference type="PANTHER" id="PTHR36738">
    <property type="entry name" value="EXPRESSED PROTEIN"/>
    <property type="match status" value="1"/>
</dbReference>
<feature type="transmembrane region" description="Helical" evidence="1">
    <location>
        <begin position="69"/>
        <end position="90"/>
    </location>
</feature>
<proteinExistence type="predicted"/>
<evidence type="ECO:0000256" key="1">
    <source>
        <dbReference type="SAM" id="Phobius"/>
    </source>
</evidence>
<evidence type="ECO:0000313" key="2">
    <source>
        <dbReference type="EMBL" id="BAY53374.1"/>
    </source>
</evidence>
<dbReference type="Proteomes" id="UP000217895">
    <property type="component" value="Chromosome"/>
</dbReference>
<dbReference type="PANTHER" id="PTHR36738:SF1">
    <property type="entry name" value="EXPRESSED PROTEIN"/>
    <property type="match status" value="1"/>
</dbReference>
<organism evidence="2 3">
    <name type="scientific">Leptolyngbya boryana NIES-2135</name>
    <dbReference type="NCBI Taxonomy" id="1973484"/>
    <lineage>
        <taxon>Bacteria</taxon>
        <taxon>Bacillati</taxon>
        <taxon>Cyanobacteriota</taxon>
        <taxon>Cyanophyceae</taxon>
        <taxon>Leptolyngbyales</taxon>
        <taxon>Leptolyngbyaceae</taxon>
        <taxon>Leptolyngbya group</taxon>
        <taxon>Leptolyngbya</taxon>
    </lineage>
</organism>
<keyword evidence="3" id="KW-1185">Reference proteome</keyword>
<evidence type="ECO:0008006" key="4">
    <source>
        <dbReference type="Google" id="ProtNLM"/>
    </source>
</evidence>
<dbReference type="GO" id="GO:0016020">
    <property type="term" value="C:membrane"/>
    <property type="evidence" value="ECO:0007669"/>
    <property type="project" value="TreeGrafter"/>
</dbReference>
<accession>A0A1Z4J9D7</accession>
<keyword evidence="1" id="KW-0812">Transmembrane</keyword>
<feature type="transmembrane region" description="Helical" evidence="1">
    <location>
        <begin position="134"/>
        <end position="156"/>
    </location>
</feature>
<keyword evidence="1" id="KW-0472">Membrane</keyword>
<reference evidence="2 3" key="1">
    <citation type="submission" date="2017-06" db="EMBL/GenBank/DDBJ databases">
        <title>Genome sequencing of cyanobaciteial culture collection at National Institute for Environmental Studies (NIES).</title>
        <authorList>
            <person name="Hirose Y."/>
            <person name="Shimura Y."/>
            <person name="Fujisawa T."/>
            <person name="Nakamura Y."/>
            <person name="Kawachi M."/>
        </authorList>
    </citation>
    <scope>NUCLEOTIDE SEQUENCE [LARGE SCALE GENOMIC DNA]</scope>
    <source>
        <strain evidence="2 3">NIES-2135</strain>
    </source>
</reference>
<feature type="transmembrane region" description="Helical" evidence="1">
    <location>
        <begin position="102"/>
        <end position="122"/>
    </location>
</feature>
<evidence type="ECO:0000313" key="3">
    <source>
        <dbReference type="Proteomes" id="UP000217895"/>
    </source>
</evidence>
<dbReference type="Pfam" id="PF13301">
    <property type="entry name" value="DUF4079"/>
    <property type="match status" value="1"/>
</dbReference>
<dbReference type="AlphaFoldDB" id="A0A1Z4J9D7"/>
<name>A0A1Z4J9D7_LEPBY</name>
<gene>
    <name evidence="2" type="ORF">NIES2135_01780</name>
</gene>
<keyword evidence="1" id="KW-1133">Transmembrane helix</keyword>